<dbReference type="AlphaFoldDB" id="A0A2P5B0X5"/>
<protein>
    <submittedName>
        <fullName evidence="1">Uncharacterized protein</fullName>
    </submittedName>
</protein>
<reference evidence="2" key="1">
    <citation type="submission" date="2016-06" db="EMBL/GenBank/DDBJ databases">
        <title>Parallel loss of symbiosis genes in relatives of nitrogen-fixing non-legume Parasponia.</title>
        <authorList>
            <person name="Van Velzen R."/>
            <person name="Holmer R."/>
            <person name="Bu F."/>
            <person name="Rutten L."/>
            <person name="Van Zeijl A."/>
            <person name="Liu W."/>
            <person name="Santuari L."/>
            <person name="Cao Q."/>
            <person name="Sharma T."/>
            <person name="Shen D."/>
            <person name="Roswanjaya Y."/>
            <person name="Wardhani T."/>
            <person name="Kalhor M.S."/>
            <person name="Jansen J."/>
            <person name="Van den Hoogen J."/>
            <person name="Gungor B."/>
            <person name="Hartog M."/>
            <person name="Hontelez J."/>
            <person name="Verver J."/>
            <person name="Yang W.-C."/>
            <person name="Schijlen E."/>
            <person name="Repin R."/>
            <person name="Schilthuizen M."/>
            <person name="Schranz E."/>
            <person name="Heidstra R."/>
            <person name="Miyata K."/>
            <person name="Fedorova E."/>
            <person name="Kohlen W."/>
            <person name="Bisseling T."/>
            <person name="Smit S."/>
            <person name="Geurts R."/>
        </authorList>
    </citation>
    <scope>NUCLEOTIDE SEQUENCE [LARGE SCALE GENOMIC DNA]</scope>
    <source>
        <strain evidence="2">cv. WU1-14</strain>
    </source>
</reference>
<dbReference type="Proteomes" id="UP000237105">
    <property type="component" value="Unassembled WGS sequence"/>
</dbReference>
<evidence type="ECO:0000313" key="1">
    <source>
        <dbReference type="EMBL" id="PON42460.1"/>
    </source>
</evidence>
<accession>A0A2P5B0X5</accession>
<name>A0A2P5B0X5_PARAD</name>
<evidence type="ECO:0000313" key="2">
    <source>
        <dbReference type="Proteomes" id="UP000237105"/>
    </source>
</evidence>
<comment type="caution">
    <text evidence="1">The sequence shown here is derived from an EMBL/GenBank/DDBJ whole genome shotgun (WGS) entry which is preliminary data.</text>
</comment>
<organism evidence="1 2">
    <name type="scientific">Parasponia andersonii</name>
    <name type="common">Sponia andersonii</name>
    <dbReference type="NCBI Taxonomy" id="3476"/>
    <lineage>
        <taxon>Eukaryota</taxon>
        <taxon>Viridiplantae</taxon>
        <taxon>Streptophyta</taxon>
        <taxon>Embryophyta</taxon>
        <taxon>Tracheophyta</taxon>
        <taxon>Spermatophyta</taxon>
        <taxon>Magnoliopsida</taxon>
        <taxon>eudicotyledons</taxon>
        <taxon>Gunneridae</taxon>
        <taxon>Pentapetalae</taxon>
        <taxon>rosids</taxon>
        <taxon>fabids</taxon>
        <taxon>Rosales</taxon>
        <taxon>Cannabaceae</taxon>
        <taxon>Parasponia</taxon>
    </lineage>
</organism>
<gene>
    <name evidence="1" type="ORF">PanWU01x14_282180</name>
</gene>
<dbReference type="EMBL" id="JXTB01000392">
    <property type="protein sequence ID" value="PON42460.1"/>
    <property type="molecule type" value="Genomic_DNA"/>
</dbReference>
<keyword evidence="2" id="KW-1185">Reference proteome</keyword>
<sequence length="90" mass="10068">MNQNTKPTIPFQHTRFNLREEEDGHKARIPARTCLHSLSVARVLLRLTPENGAFSLGATTRVTRRSFSGPVLLELGLCVEDPSKLGLSRR</sequence>
<proteinExistence type="predicted"/>